<dbReference type="Gene3D" id="2.20.100.10">
    <property type="entry name" value="Thrombospondin type-1 (TSP1) repeat"/>
    <property type="match status" value="1"/>
</dbReference>
<name>A0AAV4IW89_9GAST</name>
<dbReference type="InterPro" id="IPR002035">
    <property type="entry name" value="VWF_A"/>
</dbReference>
<dbReference type="AlphaFoldDB" id="A0AAV4IW89"/>
<dbReference type="EMBL" id="BMAT01006498">
    <property type="protein sequence ID" value="GFS14023.1"/>
    <property type="molecule type" value="Genomic_DNA"/>
</dbReference>
<evidence type="ECO:0000259" key="2">
    <source>
        <dbReference type="PROSITE" id="PS50234"/>
    </source>
</evidence>
<proteinExistence type="predicted"/>
<organism evidence="3 4">
    <name type="scientific">Elysia marginata</name>
    <dbReference type="NCBI Taxonomy" id="1093978"/>
    <lineage>
        <taxon>Eukaryota</taxon>
        <taxon>Metazoa</taxon>
        <taxon>Spiralia</taxon>
        <taxon>Lophotrochozoa</taxon>
        <taxon>Mollusca</taxon>
        <taxon>Gastropoda</taxon>
        <taxon>Heterobranchia</taxon>
        <taxon>Euthyneura</taxon>
        <taxon>Panpulmonata</taxon>
        <taxon>Sacoglossa</taxon>
        <taxon>Placobranchoidea</taxon>
        <taxon>Plakobranchidae</taxon>
        <taxon>Elysia</taxon>
    </lineage>
</organism>
<dbReference type="FunFam" id="2.20.100.10:FF:000001">
    <property type="entry name" value="semaphorin-5A isoform X1"/>
    <property type="match status" value="1"/>
</dbReference>
<keyword evidence="4" id="KW-1185">Reference proteome</keyword>
<dbReference type="PANTHER" id="PTHR24020">
    <property type="entry name" value="COLLAGEN ALPHA"/>
    <property type="match status" value="1"/>
</dbReference>
<reference evidence="3 4" key="1">
    <citation type="journal article" date="2021" name="Elife">
        <title>Chloroplast acquisition without the gene transfer in kleptoplastic sea slugs, Plakobranchus ocellatus.</title>
        <authorList>
            <person name="Maeda T."/>
            <person name="Takahashi S."/>
            <person name="Yoshida T."/>
            <person name="Shimamura S."/>
            <person name="Takaki Y."/>
            <person name="Nagai Y."/>
            <person name="Toyoda A."/>
            <person name="Suzuki Y."/>
            <person name="Arimoto A."/>
            <person name="Ishii H."/>
            <person name="Satoh N."/>
            <person name="Nishiyama T."/>
            <person name="Hasebe M."/>
            <person name="Maruyama T."/>
            <person name="Minagawa J."/>
            <person name="Obokata J."/>
            <person name="Shigenobu S."/>
        </authorList>
    </citation>
    <scope>NUCLEOTIDE SEQUENCE [LARGE SCALE GENOMIC DNA]</scope>
</reference>
<dbReference type="InterPro" id="IPR050525">
    <property type="entry name" value="ECM_Assembly_Org"/>
</dbReference>
<dbReference type="SUPFAM" id="SSF53300">
    <property type="entry name" value="vWA-like"/>
    <property type="match status" value="1"/>
</dbReference>
<feature type="domain" description="VWFA" evidence="2">
    <location>
        <begin position="1"/>
        <end position="134"/>
    </location>
</feature>
<dbReference type="PROSITE" id="PS50092">
    <property type="entry name" value="TSP1"/>
    <property type="match status" value="1"/>
</dbReference>
<dbReference type="PROSITE" id="PS50234">
    <property type="entry name" value="VWFA"/>
    <property type="match status" value="1"/>
</dbReference>
<accession>A0AAV4IW89</accession>
<dbReference type="InterPro" id="IPR036465">
    <property type="entry name" value="vWFA_dom_sf"/>
</dbReference>
<dbReference type="SUPFAM" id="SSF82895">
    <property type="entry name" value="TSP-1 type 1 repeat"/>
    <property type="match status" value="1"/>
</dbReference>
<evidence type="ECO:0000313" key="3">
    <source>
        <dbReference type="EMBL" id="GFS14023.1"/>
    </source>
</evidence>
<keyword evidence="1" id="KW-1015">Disulfide bond</keyword>
<evidence type="ECO:0000313" key="4">
    <source>
        <dbReference type="Proteomes" id="UP000762676"/>
    </source>
</evidence>
<gene>
    <name evidence="3" type="ORF">ElyMa_003152500</name>
</gene>
<dbReference type="SMART" id="SM00209">
    <property type="entry name" value="TSP1"/>
    <property type="match status" value="1"/>
</dbReference>
<dbReference type="Gene3D" id="3.40.50.410">
    <property type="entry name" value="von Willebrand factor, type A domain"/>
    <property type="match status" value="1"/>
</dbReference>
<dbReference type="Pfam" id="PF00092">
    <property type="entry name" value="VWA"/>
    <property type="match status" value="1"/>
</dbReference>
<dbReference type="InterPro" id="IPR036383">
    <property type="entry name" value="TSP1_rpt_sf"/>
</dbReference>
<evidence type="ECO:0000256" key="1">
    <source>
        <dbReference type="ARBA" id="ARBA00023157"/>
    </source>
</evidence>
<dbReference type="InterPro" id="IPR000884">
    <property type="entry name" value="TSP1_rpt"/>
</dbReference>
<dbReference type="Pfam" id="PF00090">
    <property type="entry name" value="TSP_1"/>
    <property type="match status" value="1"/>
</dbReference>
<dbReference type="PANTHER" id="PTHR24020:SF20">
    <property type="entry name" value="PH DOMAIN-CONTAINING PROTEIN"/>
    <property type="match status" value="1"/>
</dbReference>
<protein>
    <submittedName>
        <fullName evidence="3">Brain-specific angiogenesis inhibitor 1</fullName>
    </submittedName>
</protein>
<comment type="caution">
    <text evidence="3">The sequence shown here is derived from an EMBL/GenBank/DDBJ whole genome shotgun (WGS) entry which is preliminary data.</text>
</comment>
<sequence length="412" mass="44463">MATYASTPVTSAPVYLTYANNKGDLVNAVDSAVYKATAQTNTYLALDHARTVMFSVGDRPEAPDYLIVLTNGGSNLNQTQRAADRVGSLSNITVVAVGVGPDTLSTELEIIATAPERVFLASAFSQLNSLVPKVVKNVCEDLTPVDPNLPPVDGEWSTWELWSSCSETCGVGQQIRTRSCFGRANGGMDCPGEPEQVQLCDVSNSSCPLISKFGGKQEPIAKNKDYKVSNERKISANETTAYYQSSCELTIPVADLGAGKHMLKVYMYPNVTGGRGMVYAIRLVKPVILEFPKVTHSCPPNLLENYLCGKPTTCHCTTEKAGRPKGFAIWHQDGVPTLGPITITYDPEKPELEYECVGMSSLGHAPSPSTLKSDSSNNDDNHNNIIFLINYNSNFPSSKINNKYNTSAANAA</sequence>
<dbReference type="Proteomes" id="UP000762676">
    <property type="component" value="Unassembled WGS sequence"/>
</dbReference>